<dbReference type="Proteomes" id="UP000515156">
    <property type="component" value="Chromosome 8"/>
</dbReference>
<evidence type="ECO:0000256" key="10">
    <source>
        <dbReference type="ARBA" id="ARBA00023157"/>
    </source>
</evidence>
<evidence type="ECO:0000256" key="5">
    <source>
        <dbReference type="ARBA" id="ARBA00022692"/>
    </source>
</evidence>
<dbReference type="InterPro" id="IPR004724">
    <property type="entry name" value="ENaC_chordates"/>
</dbReference>
<evidence type="ECO:0000256" key="3">
    <source>
        <dbReference type="ARBA" id="ARBA00022461"/>
    </source>
</evidence>
<organism evidence="17 18">
    <name type="scientific">Microcaecilia unicolor</name>
    <dbReference type="NCBI Taxonomy" id="1415580"/>
    <lineage>
        <taxon>Eukaryota</taxon>
        <taxon>Metazoa</taxon>
        <taxon>Chordata</taxon>
        <taxon>Craniata</taxon>
        <taxon>Vertebrata</taxon>
        <taxon>Euteleostomi</taxon>
        <taxon>Amphibia</taxon>
        <taxon>Gymnophiona</taxon>
        <taxon>Siphonopidae</taxon>
        <taxon>Microcaecilia</taxon>
    </lineage>
</organism>
<dbReference type="PRINTS" id="PR01078">
    <property type="entry name" value="AMINACHANNEL"/>
</dbReference>
<comment type="catalytic activity">
    <reaction evidence="13">
        <text>Na(+)(in) = Na(+)(out)</text>
        <dbReference type="Rhea" id="RHEA:34963"/>
        <dbReference type="ChEBI" id="CHEBI:29101"/>
    </reaction>
</comment>
<dbReference type="InterPro" id="IPR001873">
    <property type="entry name" value="ENaC"/>
</dbReference>
<keyword evidence="10" id="KW-1015">Disulfide bond</keyword>
<dbReference type="KEGG" id="muo:115476425"/>
<evidence type="ECO:0000313" key="17">
    <source>
        <dbReference type="Proteomes" id="UP000515156"/>
    </source>
</evidence>
<proteinExistence type="inferred from homology"/>
<reference evidence="18" key="1">
    <citation type="submission" date="2025-08" db="UniProtKB">
        <authorList>
            <consortium name="RefSeq"/>
        </authorList>
    </citation>
    <scope>IDENTIFICATION</scope>
</reference>
<dbReference type="RefSeq" id="XP_030068655.1">
    <property type="nucleotide sequence ID" value="XM_030212795.1"/>
</dbReference>
<keyword evidence="3" id="KW-0894">Sodium channel</keyword>
<dbReference type="FunFam" id="2.60.470.10:FF:000005">
    <property type="entry name" value="Amiloride-sensitive sodium channel subunit gamma"/>
    <property type="match status" value="1"/>
</dbReference>
<dbReference type="PANTHER" id="PTHR11690:SF19">
    <property type="entry name" value="AMILORIDE-SENSITIVE SODIUM CHANNEL SUBUNIT GAMMA"/>
    <property type="match status" value="1"/>
</dbReference>
<dbReference type="GO" id="GO:0015280">
    <property type="term" value="F:ligand-gated sodium channel activity"/>
    <property type="evidence" value="ECO:0007669"/>
    <property type="project" value="InterPro"/>
</dbReference>
<evidence type="ECO:0000256" key="8">
    <source>
        <dbReference type="ARBA" id="ARBA00023065"/>
    </source>
</evidence>
<dbReference type="PANTHER" id="PTHR11690">
    <property type="entry name" value="AMILORIDE-SENSITIVE SODIUM CHANNEL-RELATED"/>
    <property type="match status" value="1"/>
</dbReference>
<evidence type="ECO:0000256" key="16">
    <source>
        <dbReference type="SAM" id="Phobius"/>
    </source>
</evidence>
<comment type="subcellular location">
    <subcellularLocation>
        <location evidence="1">Apical cell membrane</location>
        <topology evidence="1">Multi-pass membrane protein</topology>
    </subcellularLocation>
</comment>
<dbReference type="NCBIfam" id="TIGR00859">
    <property type="entry name" value="ENaC"/>
    <property type="match status" value="1"/>
</dbReference>
<evidence type="ECO:0000256" key="12">
    <source>
        <dbReference type="ARBA" id="ARBA00023303"/>
    </source>
</evidence>
<evidence type="ECO:0000256" key="9">
    <source>
        <dbReference type="ARBA" id="ARBA00023136"/>
    </source>
</evidence>
<keyword evidence="8" id="KW-0406">Ion transport</keyword>
<evidence type="ECO:0000256" key="2">
    <source>
        <dbReference type="ARBA" id="ARBA00022448"/>
    </source>
</evidence>
<dbReference type="Gene3D" id="1.10.287.770">
    <property type="entry name" value="YojJ-like"/>
    <property type="match status" value="1"/>
</dbReference>
<keyword evidence="5 16" id="KW-0812">Transmembrane</keyword>
<dbReference type="Gene3D" id="2.60.470.10">
    <property type="entry name" value="Acid-sensing ion channels like domains"/>
    <property type="match status" value="1"/>
</dbReference>
<keyword evidence="6 16" id="KW-1133">Transmembrane helix</keyword>
<keyword evidence="11" id="KW-0739">Sodium transport</keyword>
<dbReference type="GO" id="GO:0016324">
    <property type="term" value="C:apical plasma membrane"/>
    <property type="evidence" value="ECO:0007669"/>
    <property type="project" value="UniProtKB-SubCell"/>
</dbReference>
<name>A0A6P7YZF1_9AMPH</name>
<feature type="region of interest" description="Disordered" evidence="15">
    <location>
        <begin position="586"/>
        <end position="637"/>
    </location>
</feature>
<dbReference type="InParanoid" id="A0A6P7YZF1"/>
<evidence type="ECO:0000256" key="11">
    <source>
        <dbReference type="ARBA" id="ARBA00023201"/>
    </source>
</evidence>
<evidence type="ECO:0000256" key="4">
    <source>
        <dbReference type="ARBA" id="ARBA00022475"/>
    </source>
</evidence>
<evidence type="ECO:0000313" key="18">
    <source>
        <dbReference type="RefSeq" id="XP_030068655.1"/>
    </source>
</evidence>
<comment type="similarity">
    <text evidence="14">Belongs to the amiloride-sensitive sodium channel (TC 1.A.6) family. SCNN1G subfamily.</text>
</comment>
<sequence length="659" mass="75418">MQGCSIMPLGKKLTKKLKKNLPVTGPQAPTVYELMQWYCLTTNTHGCRRIVVSNGRLRRYIWILLTLTAVSLIFWQCSLLIMSYYSVSISITVTFQKLVFPAVTICNLNPYKYSKIRPHLASLEEETTLYLQDLFDFDGSNVRRRRSARTQPATDFLQSIPLVKLEPTEKGNLMAYEIGTGKVRSVDPRTVRTRTQTVVRSSNPTEETIGFRLCDQYNKSDCMIYTFSSGVFAIQDWYRLHYMNYLANMSMEEKIQMGYSAEEFIVMCKYDGISCDYRNFTLFHHPLYGNCYTFNGGQDDVLMSSMGGQSYGLQVVLYIDDEEYNPFLVTSTGAKILIHHQDEYPFIEEIGTEIQPAAETNIGMQLTESSKLSSPYSDCTMDGSNIPVTNLFNKSYSLNICLHSCFQRAMVATCGCAHYNQPLPDGSQYCDQETNPNWVFCFFKLHEKFLQEELGCRQICREACSSKQWSLTGSIANWPAANAEEWMLRVLSWEMGDIIKRNLTRNDLVSFGVFYSDLNFRSLSENPSNSIVTLLSNMGGQLGLWLSCSMVCVIEIVEVFIIDCSWVFIRQHWGKLKKKWAQKKESQVQQPARSQERKSYNNSVSLGDEDPPTFNTALQLPVPRPDQVPRTPPPNYNTLRIQHAFVQGQEHSEDDIESF</sequence>
<dbReference type="CTD" id="6340"/>
<evidence type="ECO:0000256" key="1">
    <source>
        <dbReference type="ARBA" id="ARBA00004424"/>
    </source>
</evidence>
<keyword evidence="2" id="KW-0813">Transport</keyword>
<dbReference type="OrthoDB" id="6021021at2759"/>
<keyword evidence="9 16" id="KW-0472">Membrane</keyword>
<keyword evidence="4" id="KW-1003">Cell membrane</keyword>
<feature type="compositionally biased region" description="Pro residues" evidence="15">
    <location>
        <begin position="622"/>
        <end position="635"/>
    </location>
</feature>
<dbReference type="FunCoup" id="A0A6P7YZF1">
    <property type="interactions" value="100"/>
</dbReference>
<dbReference type="AlphaFoldDB" id="A0A6P7YZF1"/>
<gene>
    <name evidence="18" type="primary">SCNN1G</name>
</gene>
<keyword evidence="7" id="KW-0915">Sodium</keyword>
<dbReference type="GeneID" id="115476425"/>
<protein>
    <submittedName>
        <fullName evidence="18">Amiloride-sensitive sodium channel subunit gamma isoform X1</fullName>
    </submittedName>
</protein>
<evidence type="ECO:0000256" key="15">
    <source>
        <dbReference type="SAM" id="MobiDB-lite"/>
    </source>
</evidence>
<keyword evidence="12 18" id="KW-0407">Ion channel</keyword>
<feature type="transmembrane region" description="Helical" evidence="16">
    <location>
        <begin position="60"/>
        <end position="85"/>
    </location>
</feature>
<evidence type="ECO:0000256" key="14">
    <source>
        <dbReference type="ARBA" id="ARBA00038067"/>
    </source>
</evidence>
<evidence type="ECO:0000256" key="13">
    <source>
        <dbReference type="ARBA" id="ARBA00036239"/>
    </source>
</evidence>
<evidence type="ECO:0000256" key="7">
    <source>
        <dbReference type="ARBA" id="ARBA00023053"/>
    </source>
</evidence>
<dbReference type="Pfam" id="PF00858">
    <property type="entry name" value="ASC"/>
    <property type="match status" value="1"/>
</dbReference>
<keyword evidence="17" id="KW-1185">Reference proteome</keyword>
<evidence type="ECO:0000256" key="6">
    <source>
        <dbReference type="ARBA" id="ARBA00022989"/>
    </source>
</evidence>
<accession>A0A6P7YZF1</accession>